<dbReference type="InterPro" id="IPR001680">
    <property type="entry name" value="WD40_rpt"/>
</dbReference>
<reference evidence="12" key="1">
    <citation type="submission" date="2021-02" db="EMBL/GenBank/DDBJ databases">
        <authorList>
            <person name="Bekaert M."/>
        </authorList>
    </citation>
    <scope>NUCLEOTIDE SEQUENCE</scope>
    <source>
        <strain evidence="12">IoA-00</strain>
    </source>
</reference>
<dbReference type="SUPFAM" id="SSF50978">
    <property type="entry name" value="WD40 repeat-like"/>
    <property type="match status" value="1"/>
</dbReference>
<dbReference type="OrthoDB" id="9890280at2759"/>
<comment type="subcellular location">
    <subcellularLocation>
        <location evidence="1">Nucleus</location>
    </subcellularLocation>
</comment>
<keyword evidence="13" id="KW-1185">Reference proteome</keyword>
<dbReference type="GO" id="GO:0005634">
    <property type="term" value="C:nucleus"/>
    <property type="evidence" value="ECO:0007669"/>
    <property type="project" value="UniProtKB-SubCell"/>
</dbReference>
<dbReference type="GO" id="GO:0003684">
    <property type="term" value="F:damaged DNA binding"/>
    <property type="evidence" value="ECO:0007669"/>
    <property type="project" value="InterPro"/>
</dbReference>
<name>A0A7R8HBG6_LEPSM</name>
<dbReference type="SMART" id="SM00320">
    <property type="entry name" value="WD40"/>
    <property type="match status" value="4"/>
</dbReference>
<evidence type="ECO:0000256" key="1">
    <source>
        <dbReference type="ARBA" id="ARBA00004123"/>
    </source>
</evidence>
<keyword evidence="4" id="KW-0853">WD repeat</keyword>
<dbReference type="Gene3D" id="2.130.10.10">
    <property type="entry name" value="YVTN repeat-like/Quinoprotein amine dehydrogenase"/>
    <property type="match status" value="1"/>
</dbReference>
<dbReference type="Pfam" id="PF00400">
    <property type="entry name" value="WD40"/>
    <property type="match status" value="1"/>
</dbReference>
<evidence type="ECO:0000313" key="13">
    <source>
        <dbReference type="Proteomes" id="UP000675881"/>
    </source>
</evidence>
<evidence type="ECO:0000313" key="12">
    <source>
        <dbReference type="EMBL" id="CAF2994183.1"/>
    </source>
</evidence>
<dbReference type="InterPro" id="IPR019775">
    <property type="entry name" value="WD40_repeat_CS"/>
</dbReference>
<keyword evidence="5" id="KW-0677">Repeat</keyword>
<dbReference type="AlphaFoldDB" id="A0A7R8HBG6"/>
<evidence type="ECO:0000256" key="8">
    <source>
        <dbReference type="ARBA" id="ARBA00023125"/>
    </source>
</evidence>
<evidence type="ECO:0000256" key="4">
    <source>
        <dbReference type="ARBA" id="ARBA00022574"/>
    </source>
</evidence>
<dbReference type="InterPro" id="IPR033312">
    <property type="entry name" value="DDB2"/>
</dbReference>
<keyword evidence="7" id="KW-0833">Ubl conjugation pathway</keyword>
<keyword evidence="10" id="KW-0539">Nucleus</keyword>
<proteinExistence type="inferred from homology"/>
<dbReference type="PROSITE" id="PS50082">
    <property type="entry name" value="WD_REPEATS_2"/>
    <property type="match status" value="1"/>
</dbReference>
<dbReference type="EMBL" id="HG994586">
    <property type="protein sequence ID" value="CAF2994183.1"/>
    <property type="molecule type" value="Genomic_DNA"/>
</dbReference>
<keyword evidence="9" id="KW-0234">DNA repair</keyword>
<keyword evidence="6" id="KW-0227">DNA damage</keyword>
<evidence type="ECO:0000256" key="11">
    <source>
        <dbReference type="ARBA" id="ARBA00031670"/>
    </source>
</evidence>
<evidence type="ECO:0000256" key="9">
    <source>
        <dbReference type="ARBA" id="ARBA00023204"/>
    </source>
</evidence>
<dbReference type="GO" id="GO:0006281">
    <property type="term" value="P:DNA repair"/>
    <property type="evidence" value="ECO:0007669"/>
    <property type="project" value="UniProtKB-KW"/>
</dbReference>
<dbReference type="InterPro" id="IPR036322">
    <property type="entry name" value="WD40_repeat_dom_sf"/>
</dbReference>
<dbReference type="GO" id="GO:0080008">
    <property type="term" value="C:Cul4-RING E3 ubiquitin ligase complex"/>
    <property type="evidence" value="ECO:0007669"/>
    <property type="project" value="InterPro"/>
</dbReference>
<evidence type="ECO:0000256" key="2">
    <source>
        <dbReference type="ARBA" id="ARBA00005434"/>
    </source>
</evidence>
<protein>
    <recommendedName>
        <fullName evidence="3">DNA damage-binding protein 2</fullName>
    </recommendedName>
    <alternativeName>
        <fullName evidence="11">Damage-specific DNA-binding protein 2</fullName>
    </alternativeName>
</protein>
<dbReference type="GO" id="GO:0009411">
    <property type="term" value="P:response to UV"/>
    <property type="evidence" value="ECO:0007669"/>
    <property type="project" value="TreeGrafter"/>
</dbReference>
<dbReference type="InterPro" id="IPR015943">
    <property type="entry name" value="WD40/YVTN_repeat-like_dom_sf"/>
</dbReference>
<comment type="similarity">
    <text evidence="2">Belongs to the WD repeat DDB2/WDR76 family.</text>
</comment>
<accession>A0A7R8HBG6</accession>
<dbReference type="PROSITE" id="PS50294">
    <property type="entry name" value="WD_REPEATS_REGION"/>
    <property type="match status" value="1"/>
</dbReference>
<evidence type="ECO:0000256" key="10">
    <source>
        <dbReference type="ARBA" id="ARBA00023242"/>
    </source>
</evidence>
<gene>
    <name evidence="12" type="ORF">LSAA_13483</name>
</gene>
<keyword evidence="8" id="KW-0238">DNA-binding</keyword>
<evidence type="ECO:0000256" key="3">
    <source>
        <dbReference type="ARBA" id="ARBA00014580"/>
    </source>
</evidence>
<evidence type="ECO:0000256" key="6">
    <source>
        <dbReference type="ARBA" id="ARBA00022763"/>
    </source>
</evidence>
<evidence type="ECO:0000256" key="7">
    <source>
        <dbReference type="ARBA" id="ARBA00022786"/>
    </source>
</evidence>
<dbReference type="PROSITE" id="PS00678">
    <property type="entry name" value="WD_REPEATS_1"/>
    <property type="match status" value="1"/>
</dbReference>
<organism evidence="12 13">
    <name type="scientific">Lepeophtheirus salmonis</name>
    <name type="common">Salmon louse</name>
    <name type="synonym">Caligus salmonis</name>
    <dbReference type="NCBI Taxonomy" id="72036"/>
    <lineage>
        <taxon>Eukaryota</taxon>
        <taxon>Metazoa</taxon>
        <taxon>Ecdysozoa</taxon>
        <taxon>Arthropoda</taxon>
        <taxon>Crustacea</taxon>
        <taxon>Multicrustacea</taxon>
        <taxon>Hexanauplia</taxon>
        <taxon>Copepoda</taxon>
        <taxon>Siphonostomatoida</taxon>
        <taxon>Caligidae</taxon>
        <taxon>Lepeophtheirus</taxon>
    </lineage>
</organism>
<dbReference type="Proteomes" id="UP000675881">
    <property type="component" value="Chromosome 7"/>
</dbReference>
<dbReference type="PANTHER" id="PTHR15169:SF0">
    <property type="entry name" value="DNA DAMAGE-BINDING PROTEIN 2"/>
    <property type="match status" value="1"/>
</dbReference>
<dbReference type="PANTHER" id="PTHR15169">
    <property type="entry name" value="DAMAGE-SPECIFIC DNA BINDING PROTEIN 2"/>
    <property type="match status" value="1"/>
</dbReference>
<evidence type="ECO:0000256" key="5">
    <source>
        <dbReference type="ARBA" id="ARBA00022737"/>
    </source>
</evidence>
<sequence>MLYTSLRVPLKKRITAITWHPTQTSLFAVGNKWGSILLWNYENDKDFNAYVDGIGPGGSIQNIKFHPTRNNLVYTCSIDGTMALKNLTEKEDHNIKLFQSTDSYERWYTAFDVSFPNKLLVCGNNKGTMTLMTSEGEDTVWEKKLHKGKIHDIRFSPREPWLMVSTSIDKSLKIWDIRNVKEKEPLVQILHNKPVNSAVFSCVDGTRILTTDQHSELRVYTGPQWTCQNIIPHPHRQFQHLTPMIATWHPLVDLIVVGRYPDPKFEDYVEGEARSIDLIDPDKGSIEFQMSIPTDNRIASLNQFNPTGEALFIGSGRHRERLEKFLQKTNG</sequence>